<keyword evidence="11" id="KW-1185">Reference proteome</keyword>
<reference evidence="10 11" key="1">
    <citation type="submission" date="2018-04" db="EMBL/GenBank/DDBJ databases">
        <title>Genomic Encyclopedia of Archaeal and Bacterial Type Strains, Phase II (KMG-II): from individual species to whole genera.</title>
        <authorList>
            <person name="Goeker M."/>
        </authorList>
    </citation>
    <scope>NUCLEOTIDE SEQUENCE [LARGE SCALE GENOMIC DNA]</scope>
    <source>
        <strain evidence="10 11">DSM 23382</strain>
    </source>
</reference>
<dbReference type="AlphaFoldDB" id="A0A2T5VID0"/>
<dbReference type="InterPro" id="IPR000727">
    <property type="entry name" value="T_SNARE_dom"/>
</dbReference>
<dbReference type="PANTHER" id="PTHR32089">
    <property type="entry name" value="METHYL-ACCEPTING CHEMOTAXIS PROTEIN MCPB"/>
    <property type="match status" value="1"/>
</dbReference>
<evidence type="ECO:0000256" key="5">
    <source>
        <dbReference type="PROSITE-ProRule" id="PRU00284"/>
    </source>
</evidence>
<dbReference type="PROSITE" id="PS50192">
    <property type="entry name" value="T_SNARE"/>
    <property type="match status" value="1"/>
</dbReference>
<feature type="coiled-coil region" evidence="6">
    <location>
        <begin position="528"/>
        <end position="555"/>
    </location>
</feature>
<feature type="transmembrane region" description="Helical" evidence="7">
    <location>
        <begin position="188"/>
        <end position="207"/>
    </location>
</feature>
<evidence type="ECO:0000256" key="7">
    <source>
        <dbReference type="SAM" id="Phobius"/>
    </source>
</evidence>
<dbReference type="GO" id="GO:0006935">
    <property type="term" value="P:chemotaxis"/>
    <property type="evidence" value="ECO:0007669"/>
    <property type="project" value="InterPro"/>
</dbReference>
<gene>
    <name evidence="10" type="ORF">C8N35_1011554</name>
</gene>
<dbReference type="Pfam" id="PF00015">
    <property type="entry name" value="MCPsignal"/>
    <property type="match status" value="1"/>
</dbReference>
<proteinExistence type="inferred from homology"/>
<feature type="coiled-coil region" evidence="6">
    <location>
        <begin position="255"/>
        <end position="284"/>
    </location>
</feature>
<dbReference type="SUPFAM" id="SSF58104">
    <property type="entry name" value="Methyl-accepting chemotaxis protein (MCP) signaling domain"/>
    <property type="match status" value="1"/>
</dbReference>
<evidence type="ECO:0000256" key="4">
    <source>
        <dbReference type="ARBA" id="ARBA00029447"/>
    </source>
</evidence>
<dbReference type="EMBL" id="QAYG01000001">
    <property type="protein sequence ID" value="PTW63500.1"/>
    <property type="molecule type" value="Genomic_DNA"/>
</dbReference>
<comment type="subcellular location">
    <subcellularLocation>
        <location evidence="1">Cell inner membrane</location>
        <topology evidence="1">Multi-pass membrane protein</topology>
    </subcellularLocation>
</comment>
<dbReference type="SMART" id="SM00283">
    <property type="entry name" value="MA"/>
    <property type="match status" value="1"/>
</dbReference>
<evidence type="ECO:0000256" key="1">
    <source>
        <dbReference type="ARBA" id="ARBA00004429"/>
    </source>
</evidence>
<comment type="caution">
    <text evidence="10">The sequence shown here is derived from an EMBL/GenBank/DDBJ whole genome shotgun (WGS) entry which is preliminary data.</text>
</comment>
<name>A0A2T5VID0_9HYPH</name>
<evidence type="ECO:0000313" key="10">
    <source>
        <dbReference type="EMBL" id="PTW63500.1"/>
    </source>
</evidence>
<dbReference type="Gene3D" id="6.10.340.10">
    <property type="match status" value="1"/>
</dbReference>
<evidence type="ECO:0000256" key="3">
    <source>
        <dbReference type="ARBA" id="ARBA00023224"/>
    </source>
</evidence>
<keyword evidence="3 5" id="KW-0807">Transducer</keyword>
<feature type="domain" description="Methyl-accepting transducer" evidence="8">
    <location>
        <begin position="296"/>
        <end position="539"/>
    </location>
</feature>
<dbReference type="InterPro" id="IPR004089">
    <property type="entry name" value="MCPsignal_dom"/>
</dbReference>
<accession>A0A2T5VID0</accession>
<feature type="domain" description="T-SNARE coiled-coil homology" evidence="9">
    <location>
        <begin position="455"/>
        <end position="517"/>
    </location>
</feature>
<dbReference type="PROSITE" id="PS50111">
    <property type="entry name" value="CHEMOTAXIS_TRANSDUC_2"/>
    <property type="match status" value="1"/>
</dbReference>
<keyword evidence="7" id="KW-0812">Transmembrane</keyword>
<dbReference type="Gene3D" id="1.10.287.950">
    <property type="entry name" value="Methyl-accepting chemotaxis protein"/>
    <property type="match status" value="1"/>
</dbReference>
<keyword evidence="2" id="KW-0997">Cell inner membrane</keyword>
<organism evidence="10 11">
    <name type="scientific">Breoghania corrubedonensis</name>
    <dbReference type="NCBI Taxonomy" id="665038"/>
    <lineage>
        <taxon>Bacteria</taxon>
        <taxon>Pseudomonadati</taxon>
        <taxon>Pseudomonadota</taxon>
        <taxon>Alphaproteobacteria</taxon>
        <taxon>Hyphomicrobiales</taxon>
        <taxon>Stappiaceae</taxon>
        <taxon>Breoghania</taxon>
    </lineage>
</organism>
<keyword evidence="7" id="KW-1133">Transmembrane helix</keyword>
<evidence type="ECO:0000259" key="8">
    <source>
        <dbReference type="PROSITE" id="PS50111"/>
    </source>
</evidence>
<evidence type="ECO:0000259" key="9">
    <source>
        <dbReference type="PROSITE" id="PS50192"/>
    </source>
</evidence>
<keyword evidence="6" id="KW-0175">Coiled coil</keyword>
<evidence type="ECO:0000256" key="6">
    <source>
        <dbReference type="SAM" id="Coils"/>
    </source>
</evidence>
<evidence type="ECO:0000256" key="2">
    <source>
        <dbReference type="ARBA" id="ARBA00022519"/>
    </source>
</evidence>
<keyword evidence="7" id="KW-0472">Membrane</keyword>
<evidence type="ECO:0000313" key="11">
    <source>
        <dbReference type="Proteomes" id="UP000244081"/>
    </source>
</evidence>
<dbReference type="InterPro" id="IPR004090">
    <property type="entry name" value="Chemotax_Me-accpt_rcpt"/>
</dbReference>
<dbReference type="PANTHER" id="PTHR32089:SF112">
    <property type="entry name" value="LYSOZYME-LIKE PROTEIN-RELATED"/>
    <property type="match status" value="1"/>
</dbReference>
<dbReference type="SUPFAM" id="SSF158472">
    <property type="entry name" value="HAMP domain-like"/>
    <property type="match status" value="1"/>
</dbReference>
<comment type="similarity">
    <text evidence="4">Belongs to the methyl-accepting chemotaxis (MCP) protein family.</text>
</comment>
<dbReference type="GO" id="GO:0007165">
    <property type="term" value="P:signal transduction"/>
    <property type="evidence" value="ECO:0007669"/>
    <property type="project" value="UniProtKB-KW"/>
</dbReference>
<feature type="transmembrane region" description="Helical" evidence="7">
    <location>
        <begin position="12"/>
        <end position="30"/>
    </location>
</feature>
<dbReference type="PRINTS" id="PR00260">
    <property type="entry name" value="CHEMTRNSDUCR"/>
</dbReference>
<dbReference type="GO" id="GO:0005886">
    <property type="term" value="C:plasma membrane"/>
    <property type="evidence" value="ECO:0007669"/>
    <property type="project" value="UniProtKB-SubCell"/>
</dbReference>
<dbReference type="GO" id="GO:0004888">
    <property type="term" value="F:transmembrane signaling receptor activity"/>
    <property type="evidence" value="ECO:0007669"/>
    <property type="project" value="InterPro"/>
</dbReference>
<dbReference type="Proteomes" id="UP000244081">
    <property type="component" value="Unassembled WGS sequence"/>
</dbReference>
<sequence>MLKNVSIVRKVLAVVAVMGLSAAGIAWVSYSNLNELTRTFDEVGATERAAREAMDLRIDIIAISRMTYQLAQSVKSPQEFRDENKRRAEEMLGRLPKLRAAADAEQIGQLETIEASLRAYFAKIGAMIDVVERSPGDTAAISSALDAALQGQGDVTNTVKVYSTYTAKTMNAERQAATTEAQTAANTLVATAIFAILFGVGFGGWVARFGIARPITGVVHLLKGLAEGHTDMEIAGAERADEVGALAKAAGFFRAQSLENARMAAENEAQKARAEAEQKQMLHKLADDFEMAVGGIVQTLSAAASQMKSSARTMSENANKTFSQSSAVATASQQASSNVQTVAAATEELTASVQEIATQVSDSSRISSRAVVDADTAASKVHGLSNAAQRIGDIIELISGIAAQTNLLALNATIEAARAGEAGKGFAVVAAEVKQLADQTAKATEEIAAQVNEIQGSTADSATAINAITETIRQISEISTAISGAVEEQSAATQEIARNVQQASTGTSDVSSAIETVTHVAQGSSDTANDVLSASDELSQQAENLKTELDRFLGTIRAA</sequence>
<protein>
    <submittedName>
        <fullName evidence="10">Methyl-accepting chemotaxis protein</fullName>
    </submittedName>
</protein>
<dbReference type="RefSeq" id="WP_210203405.1">
    <property type="nucleotide sequence ID" value="NZ_QAYG01000001.1"/>
</dbReference>
<keyword evidence="2" id="KW-1003">Cell membrane</keyword>